<evidence type="ECO:0000259" key="1">
    <source>
        <dbReference type="Pfam" id="PF02384"/>
    </source>
</evidence>
<dbReference type="Pfam" id="PF02384">
    <property type="entry name" value="N6_Mtase"/>
    <property type="match status" value="1"/>
</dbReference>
<dbReference type="PANTHER" id="PTHR42998">
    <property type="entry name" value="TYPE I RESTRICTION ENZYME HINDVIIP M PROTEIN-RELATED"/>
    <property type="match status" value="1"/>
</dbReference>
<keyword evidence="2" id="KW-0808">Transferase</keyword>
<dbReference type="InterPro" id="IPR029063">
    <property type="entry name" value="SAM-dependent_MTases_sf"/>
</dbReference>
<organism evidence="2 3">
    <name type="scientific">Micromonospora inyonensis</name>
    <dbReference type="NCBI Taxonomy" id="47866"/>
    <lineage>
        <taxon>Bacteria</taxon>
        <taxon>Bacillati</taxon>
        <taxon>Actinomycetota</taxon>
        <taxon>Actinomycetes</taxon>
        <taxon>Micromonosporales</taxon>
        <taxon>Micromonosporaceae</taxon>
        <taxon>Micromonospora</taxon>
    </lineage>
</organism>
<name>A0A1C6R9C8_9ACTN</name>
<dbReference type="InterPro" id="IPR052916">
    <property type="entry name" value="Type-I_RE_MTase_Subunit"/>
</dbReference>
<sequence length="701" mass="74794">MAPNEATLTASGIARLASVGRAAVSNWRRRYADFPAPVGGTPTSPSFDAREVEHWLRRHGRLHHAGTEQWAWRHIESYQPATQISDILGVAGALLLVRADQTTTTDTDLPTPRQLVNHLHVLDPGLAELIGGVLPGQWTAQLTTLLRTVDQLGAEQGPEAAFEHLHNQYVSSAHSLSGLAGTPDVVADVMLTLAGSGARTFDFTSGTGSLLRMAADRALRNGTPTRCYAQEINRQYAVITLLRLWFVHLRARHTGHDVEPPVVRIGDSLLGDALPDLQADVVVANFPFGIHDWGHDRLAYDPRWTYGLPPRTEPELAWVQHALAHLSPGGTVVVLMPPAAAARPAGRRVRAELIRRGALRAIIALPAGLMPPAGIGLHVWVLTPSDPHQPHAADLLVVDTTTESATRPLAEIVGTAWRAHQSDDRAELPGVHRTVPAIELLDDQVDLTPQRHLPQASELVATPAQIIARMNEFDRLLDDMRRILPAVRETSAAPLREAPQADLADLIRSGSITVQRTAIRSRTTGVTSSVAVLTAADVLAGSPATGSAARSANDDPGPQVAAGDILVPVIGRKISARVATPAQIGATLGPSVQLIRVDTDRFDPWFVAGVMSRPDNARIAGRASSTANGALRIDIRRLAIPVVPLDQQQAYGRAFRQLVEFRAALDQAAAAGAALASEIGDGLTTGALGLAPPSVPAARAR</sequence>
<evidence type="ECO:0000313" key="2">
    <source>
        <dbReference type="EMBL" id="SCL13538.1"/>
    </source>
</evidence>
<dbReference type="GO" id="GO:0008170">
    <property type="term" value="F:N-methyltransferase activity"/>
    <property type="evidence" value="ECO:0007669"/>
    <property type="project" value="InterPro"/>
</dbReference>
<proteinExistence type="predicted"/>
<dbReference type="SUPFAM" id="SSF53335">
    <property type="entry name" value="S-adenosyl-L-methionine-dependent methyltransferases"/>
    <property type="match status" value="1"/>
</dbReference>
<dbReference type="AlphaFoldDB" id="A0A1C6R9C8"/>
<dbReference type="PANTHER" id="PTHR42998:SF1">
    <property type="entry name" value="TYPE I RESTRICTION ENZYME HINDI METHYLASE SUBUNIT"/>
    <property type="match status" value="1"/>
</dbReference>
<dbReference type="Gene3D" id="3.40.50.150">
    <property type="entry name" value="Vaccinia Virus protein VP39"/>
    <property type="match status" value="1"/>
</dbReference>
<keyword evidence="2" id="KW-0489">Methyltransferase</keyword>
<accession>A0A1C6R9C8</accession>
<dbReference type="GO" id="GO:0003677">
    <property type="term" value="F:DNA binding"/>
    <property type="evidence" value="ECO:0007669"/>
    <property type="project" value="InterPro"/>
</dbReference>
<dbReference type="Proteomes" id="UP000198906">
    <property type="component" value="Unassembled WGS sequence"/>
</dbReference>
<dbReference type="EMBL" id="FMHU01000001">
    <property type="protein sequence ID" value="SCL13538.1"/>
    <property type="molecule type" value="Genomic_DNA"/>
</dbReference>
<dbReference type="PRINTS" id="PR00507">
    <property type="entry name" value="N12N6MTFRASE"/>
</dbReference>
<protein>
    <submittedName>
        <fullName evidence="2">N-6 DNA Methylase</fullName>
    </submittedName>
</protein>
<gene>
    <name evidence="2" type="ORF">GA0074694_0379</name>
</gene>
<dbReference type="GO" id="GO:0032259">
    <property type="term" value="P:methylation"/>
    <property type="evidence" value="ECO:0007669"/>
    <property type="project" value="UniProtKB-KW"/>
</dbReference>
<dbReference type="InterPro" id="IPR003356">
    <property type="entry name" value="DNA_methylase_A-5"/>
</dbReference>
<keyword evidence="3" id="KW-1185">Reference proteome</keyword>
<dbReference type="STRING" id="47866.GA0074694_0379"/>
<evidence type="ECO:0000313" key="3">
    <source>
        <dbReference type="Proteomes" id="UP000198906"/>
    </source>
</evidence>
<feature type="domain" description="DNA methylase adenine-specific" evidence="1">
    <location>
        <begin position="161"/>
        <end position="404"/>
    </location>
</feature>
<reference evidence="3" key="1">
    <citation type="submission" date="2016-06" db="EMBL/GenBank/DDBJ databases">
        <authorList>
            <person name="Varghese N."/>
        </authorList>
    </citation>
    <scope>NUCLEOTIDE SEQUENCE [LARGE SCALE GENOMIC DNA]</scope>
    <source>
        <strain evidence="3">DSM 46123</strain>
    </source>
</reference>